<sequence>MSRKTPFQKRGGAEGLLSVALPASHDELLSTTTAVLLEFYPASPSAESTFKQVDAAVECSSSSADAAATSYSGAEDAQEKAAALEELIEECGSPPPIAPAPWRYMELPFLSITDSMCMQSGNIASDDADEHTPFLTLILLLVRLALPVGVTQMLRLSMSFITTVFMGYYLSTEQFAAAATGLAFTNLTAMSIGAGFSSSLDTLATQEHGRRKHSPEIAAIFLRSIVCTFTTYLPIAVLYCFCDPLLAVLIHPDLVANTAYFLRMSVFIATPMLIVNSLLKFAQSQRVTQLGVVSSATGAVTLPPLLFLFRGRGLAGIIAALSINRFLTLSLVVFCVLRSPDLRRCWTGRSLVEHIQAVLANGEALWAFAKAGIPVLAANCADSWSFEVLGVVAARLGPTSAVVWNIVMILYCTLFACYIGLASASAVRIGNAMGQGKGLLARRYSYVVATLSAALSSVLMCLLWIFGSSVFQLMQSNEEVIRQGESIGFAMGCTFFFDSVFYALQGPFRGSGYNGVLFGITVVGMWCVAVPSAMILPTKLGYGVRGLMYSLGAGTCCSIPLELSFLWLLLPWEKKAQETSHRAGEA</sequence>
<dbReference type="PANTHER" id="PTHR11206">
    <property type="entry name" value="MULTIDRUG RESISTANCE PROTEIN"/>
    <property type="match status" value="1"/>
</dbReference>
<dbReference type="Pfam" id="PF01554">
    <property type="entry name" value="MatE"/>
    <property type="match status" value="2"/>
</dbReference>
<feature type="transmembrane region" description="Helical" evidence="2">
    <location>
        <begin position="401"/>
        <end position="423"/>
    </location>
</feature>
<dbReference type="AlphaFoldDB" id="A0A0N1ILQ1"/>
<protein>
    <submittedName>
        <fullName evidence="3">Putative membrane transporter</fullName>
    </submittedName>
</protein>
<gene>
    <name evidence="3" type="ORF">ABL78_2257</name>
</gene>
<feature type="transmembrane region" description="Helical" evidence="2">
    <location>
        <begin position="217"/>
        <end position="239"/>
    </location>
</feature>
<proteinExistence type="inferred from homology"/>
<feature type="transmembrane region" description="Helical" evidence="2">
    <location>
        <begin position="548"/>
        <end position="570"/>
    </location>
</feature>
<accession>A0A0N1ILQ1</accession>
<feature type="transmembrane region" description="Helical" evidence="2">
    <location>
        <begin position="259"/>
        <end position="278"/>
    </location>
</feature>
<evidence type="ECO:0000256" key="1">
    <source>
        <dbReference type="ARBA" id="ARBA00010199"/>
    </source>
</evidence>
<dbReference type="GO" id="GO:0016020">
    <property type="term" value="C:membrane"/>
    <property type="evidence" value="ECO:0007669"/>
    <property type="project" value="InterPro"/>
</dbReference>
<keyword evidence="2" id="KW-0812">Transmembrane</keyword>
<feature type="transmembrane region" description="Helical" evidence="2">
    <location>
        <begin position="516"/>
        <end position="536"/>
    </location>
</feature>
<dbReference type="Proteomes" id="UP000038009">
    <property type="component" value="Unassembled WGS sequence"/>
</dbReference>
<evidence type="ECO:0000313" key="3">
    <source>
        <dbReference type="EMBL" id="KPI88653.1"/>
    </source>
</evidence>
<feature type="transmembrane region" description="Helical" evidence="2">
    <location>
        <begin position="315"/>
        <end position="337"/>
    </location>
</feature>
<feature type="transmembrane region" description="Helical" evidence="2">
    <location>
        <begin position="486"/>
        <end position="504"/>
    </location>
</feature>
<dbReference type="OrthoDB" id="2126698at2759"/>
<dbReference type="GO" id="GO:0015297">
    <property type="term" value="F:antiporter activity"/>
    <property type="evidence" value="ECO:0007669"/>
    <property type="project" value="InterPro"/>
</dbReference>
<dbReference type="OMA" id="NQWMIPS"/>
<comment type="caution">
    <text evidence="3">The sequence shown here is derived from an EMBL/GenBank/DDBJ whole genome shotgun (WGS) entry which is preliminary data.</text>
</comment>
<comment type="similarity">
    <text evidence="1">Belongs to the multi antimicrobial extrusion (MATE) (TC 2.A.66.1) family.</text>
</comment>
<keyword evidence="2" id="KW-1133">Transmembrane helix</keyword>
<feature type="transmembrane region" description="Helical" evidence="2">
    <location>
        <begin position="358"/>
        <end position="381"/>
    </location>
</feature>
<organism evidence="3 4">
    <name type="scientific">Leptomonas seymouri</name>
    <dbReference type="NCBI Taxonomy" id="5684"/>
    <lineage>
        <taxon>Eukaryota</taxon>
        <taxon>Discoba</taxon>
        <taxon>Euglenozoa</taxon>
        <taxon>Kinetoplastea</taxon>
        <taxon>Metakinetoplastina</taxon>
        <taxon>Trypanosomatida</taxon>
        <taxon>Trypanosomatidae</taxon>
        <taxon>Leishmaniinae</taxon>
        <taxon>Leptomonas</taxon>
    </lineage>
</organism>
<evidence type="ECO:0000313" key="4">
    <source>
        <dbReference type="Proteomes" id="UP000038009"/>
    </source>
</evidence>
<dbReference type="InterPro" id="IPR002528">
    <property type="entry name" value="MATE_fam"/>
</dbReference>
<dbReference type="VEuPathDB" id="TriTrypDB:Lsey_0044_0240"/>
<feature type="transmembrane region" description="Helical" evidence="2">
    <location>
        <begin position="444"/>
        <end position="466"/>
    </location>
</feature>
<keyword evidence="4" id="KW-1185">Reference proteome</keyword>
<dbReference type="GO" id="GO:0042910">
    <property type="term" value="F:xenobiotic transmembrane transporter activity"/>
    <property type="evidence" value="ECO:0007669"/>
    <property type="project" value="InterPro"/>
</dbReference>
<evidence type="ECO:0000256" key="2">
    <source>
        <dbReference type="SAM" id="Phobius"/>
    </source>
</evidence>
<keyword evidence="2" id="KW-0472">Membrane</keyword>
<feature type="transmembrane region" description="Helical" evidence="2">
    <location>
        <begin position="290"/>
        <end position="309"/>
    </location>
</feature>
<reference evidence="3 4" key="1">
    <citation type="journal article" date="2015" name="PLoS Pathog.">
        <title>Leptomonas seymouri: Adaptations to the Dixenous Life Cycle Analyzed by Genome Sequencing, Transcriptome Profiling and Co-infection with Leishmania donovani.</title>
        <authorList>
            <person name="Kraeva N."/>
            <person name="Butenko A."/>
            <person name="Hlavacova J."/>
            <person name="Kostygov A."/>
            <person name="Myskova J."/>
            <person name="Grybchuk D."/>
            <person name="Lestinova T."/>
            <person name="Votypka J."/>
            <person name="Volf P."/>
            <person name="Opperdoes F."/>
            <person name="Flegontov P."/>
            <person name="Lukes J."/>
            <person name="Yurchenko V."/>
        </authorList>
    </citation>
    <scope>NUCLEOTIDE SEQUENCE [LARGE SCALE GENOMIC DNA]</scope>
    <source>
        <strain evidence="3 4">ATCC 30220</strain>
    </source>
</reference>
<feature type="transmembrane region" description="Helical" evidence="2">
    <location>
        <begin position="176"/>
        <end position="196"/>
    </location>
</feature>
<name>A0A0N1ILQ1_LEPSE</name>
<dbReference type="EMBL" id="LJSK01000044">
    <property type="protein sequence ID" value="KPI88653.1"/>
    <property type="molecule type" value="Genomic_DNA"/>
</dbReference>